<dbReference type="RefSeq" id="WP_306976538.1">
    <property type="nucleotide sequence ID" value="NZ_JAUSTQ010000006.1"/>
</dbReference>
<dbReference type="Pfam" id="PF00990">
    <property type="entry name" value="GGDEF"/>
    <property type="match status" value="1"/>
</dbReference>
<gene>
    <name evidence="4" type="ORF">J2S77_001780</name>
</gene>
<name>A0ABT9VFR2_9BACI</name>
<sequence>MLDKQLLNQVVQSGFDNLIFLMRVEGHTLFYYEMVNDLAKEKTGITDKDIGKELQEVLSEEHYYNMYPEYVKAAESNEKVVYEDYFHSTSHNELISETTLMPLVNEDGECTHILASVRDITDYRHAELAKEQSKRHIQLSEQRYKSLFSDNTDAIVSVDLEGIMLEVNRAFEQLTGYHRGELLGKPATVIADEEQRKYGFAAFEMVLEKQAQSFELNTSFNGYQLDIDIKMTPIIVEEEVVGVYVILKDITEQRHAERTLMKNQERFQLIAESSHDLITLVDDHGIIQYASPSYRTILGYSEDQFIGESLLHKLHEEDGSRILNAFDHAKRKAQPIAMDFRQQHINGDWLWFELQAKPIFDENGHFYQMIVVTRNISERKAYEDELKSFAYHDPLTNLPNRRKFKQKMLDYLSEDRGEEQFAVLMFDIDDFKPINDTHGHDFGDEVIKEFGRRIESNLRDGDLVARMGGDEFIALLTGLHSEDDVIQVVRRIQDTLEGNWYIDNKVVNLTTSIGIVFPNHDQITDEDLIKMADNALYGAKALGKDTYQLMTVD</sequence>
<dbReference type="Proteomes" id="UP001224359">
    <property type="component" value="Unassembled WGS sequence"/>
</dbReference>
<feature type="domain" description="PAC" evidence="2">
    <location>
        <begin position="336"/>
        <end position="388"/>
    </location>
</feature>
<dbReference type="SUPFAM" id="SSF55785">
    <property type="entry name" value="PYP-like sensor domain (PAS domain)"/>
    <property type="match status" value="3"/>
</dbReference>
<feature type="domain" description="GGDEF" evidence="3">
    <location>
        <begin position="419"/>
        <end position="552"/>
    </location>
</feature>
<dbReference type="SUPFAM" id="SSF55073">
    <property type="entry name" value="Nucleotide cyclase"/>
    <property type="match status" value="1"/>
</dbReference>
<reference evidence="4 5" key="1">
    <citation type="submission" date="2023-07" db="EMBL/GenBank/DDBJ databases">
        <title>Genomic Encyclopedia of Type Strains, Phase IV (KMG-IV): sequencing the most valuable type-strain genomes for metagenomic binning, comparative biology and taxonomic classification.</title>
        <authorList>
            <person name="Goeker M."/>
        </authorList>
    </citation>
    <scope>NUCLEOTIDE SEQUENCE [LARGE SCALE GENOMIC DNA]</scope>
    <source>
        <strain evidence="4 5">DSM 16460</strain>
    </source>
</reference>
<dbReference type="CDD" id="cd01949">
    <property type="entry name" value="GGDEF"/>
    <property type="match status" value="1"/>
</dbReference>
<dbReference type="InterPro" id="IPR029787">
    <property type="entry name" value="Nucleotide_cyclase"/>
</dbReference>
<dbReference type="Pfam" id="PF13426">
    <property type="entry name" value="PAS_9"/>
    <property type="match status" value="1"/>
</dbReference>
<feature type="domain" description="PAC" evidence="2">
    <location>
        <begin position="210"/>
        <end position="262"/>
    </location>
</feature>
<dbReference type="InterPro" id="IPR052155">
    <property type="entry name" value="Biofilm_reg_signaling"/>
</dbReference>
<evidence type="ECO:0000313" key="5">
    <source>
        <dbReference type="Proteomes" id="UP001224359"/>
    </source>
</evidence>
<dbReference type="InterPro" id="IPR013656">
    <property type="entry name" value="PAS_4"/>
</dbReference>
<dbReference type="InterPro" id="IPR000160">
    <property type="entry name" value="GGDEF_dom"/>
</dbReference>
<comment type="caution">
    <text evidence="4">The sequence shown here is derived from an EMBL/GenBank/DDBJ whole genome shotgun (WGS) entry which is preliminary data.</text>
</comment>
<feature type="domain" description="PAS" evidence="1">
    <location>
        <begin position="263"/>
        <end position="333"/>
    </location>
</feature>
<dbReference type="EMBL" id="JAUSTQ010000006">
    <property type="protein sequence ID" value="MDQ0159794.1"/>
    <property type="molecule type" value="Genomic_DNA"/>
</dbReference>
<dbReference type="SMART" id="SM00091">
    <property type="entry name" value="PAS"/>
    <property type="match status" value="2"/>
</dbReference>
<dbReference type="PANTHER" id="PTHR44757">
    <property type="entry name" value="DIGUANYLATE CYCLASE DGCP"/>
    <property type="match status" value="1"/>
</dbReference>
<dbReference type="Gene3D" id="3.30.450.20">
    <property type="entry name" value="PAS domain"/>
    <property type="match status" value="3"/>
</dbReference>
<organism evidence="4 5">
    <name type="scientific">Alkalibacillus salilacus</name>
    <dbReference type="NCBI Taxonomy" id="284582"/>
    <lineage>
        <taxon>Bacteria</taxon>
        <taxon>Bacillati</taxon>
        <taxon>Bacillota</taxon>
        <taxon>Bacilli</taxon>
        <taxon>Bacillales</taxon>
        <taxon>Bacillaceae</taxon>
        <taxon>Alkalibacillus</taxon>
    </lineage>
</organism>
<evidence type="ECO:0000259" key="2">
    <source>
        <dbReference type="PROSITE" id="PS50113"/>
    </source>
</evidence>
<dbReference type="SMART" id="SM00267">
    <property type="entry name" value="GGDEF"/>
    <property type="match status" value="1"/>
</dbReference>
<dbReference type="InterPro" id="IPR013655">
    <property type="entry name" value="PAS_fold_3"/>
</dbReference>
<dbReference type="PROSITE" id="PS50112">
    <property type="entry name" value="PAS"/>
    <property type="match status" value="2"/>
</dbReference>
<evidence type="ECO:0000259" key="1">
    <source>
        <dbReference type="PROSITE" id="PS50112"/>
    </source>
</evidence>
<proteinExistence type="predicted"/>
<evidence type="ECO:0000313" key="4">
    <source>
        <dbReference type="EMBL" id="MDQ0159794.1"/>
    </source>
</evidence>
<evidence type="ECO:0000259" key="3">
    <source>
        <dbReference type="PROSITE" id="PS50887"/>
    </source>
</evidence>
<dbReference type="InterPro" id="IPR001610">
    <property type="entry name" value="PAC"/>
</dbReference>
<dbReference type="Gene3D" id="3.30.70.270">
    <property type="match status" value="1"/>
</dbReference>
<feature type="domain" description="PAC" evidence="2">
    <location>
        <begin position="80"/>
        <end position="132"/>
    </location>
</feature>
<keyword evidence="5" id="KW-1185">Reference proteome</keyword>
<dbReference type="InterPro" id="IPR000700">
    <property type="entry name" value="PAS-assoc_C"/>
</dbReference>
<protein>
    <submittedName>
        <fullName evidence="4">Diguanylate cyclase (GGDEF)-like protein/PAS domain S-box-containing protein</fullName>
    </submittedName>
</protein>
<dbReference type="InterPro" id="IPR000014">
    <property type="entry name" value="PAS"/>
</dbReference>
<dbReference type="Pfam" id="PF08448">
    <property type="entry name" value="PAS_4"/>
    <property type="match status" value="1"/>
</dbReference>
<dbReference type="SMART" id="SM00086">
    <property type="entry name" value="PAC"/>
    <property type="match status" value="2"/>
</dbReference>
<dbReference type="Pfam" id="PF08447">
    <property type="entry name" value="PAS_3"/>
    <property type="match status" value="1"/>
</dbReference>
<dbReference type="PROSITE" id="PS50113">
    <property type="entry name" value="PAC"/>
    <property type="match status" value="3"/>
</dbReference>
<dbReference type="CDD" id="cd00130">
    <property type="entry name" value="PAS"/>
    <property type="match status" value="2"/>
</dbReference>
<accession>A0ABT9VFR2</accession>
<dbReference type="InterPro" id="IPR043128">
    <property type="entry name" value="Rev_trsase/Diguanyl_cyclase"/>
</dbReference>
<dbReference type="PANTHER" id="PTHR44757:SF2">
    <property type="entry name" value="BIOFILM ARCHITECTURE MAINTENANCE PROTEIN MBAA"/>
    <property type="match status" value="1"/>
</dbReference>
<feature type="domain" description="PAS" evidence="1">
    <location>
        <begin position="140"/>
        <end position="210"/>
    </location>
</feature>
<dbReference type="NCBIfam" id="TIGR00229">
    <property type="entry name" value="sensory_box"/>
    <property type="match status" value="2"/>
</dbReference>
<dbReference type="InterPro" id="IPR035965">
    <property type="entry name" value="PAS-like_dom_sf"/>
</dbReference>
<dbReference type="PROSITE" id="PS50887">
    <property type="entry name" value="GGDEF"/>
    <property type="match status" value="1"/>
</dbReference>
<dbReference type="NCBIfam" id="TIGR00254">
    <property type="entry name" value="GGDEF"/>
    <property type="match status" value="1"/>
</dbReference>